<dbReference type="SUPFAM" id="SSF47336">
    <property type="entry name" value="ACP-like"/>
    <property type="match status" value="1"/>
</dbReference>
<evidence type="ECO:0000256" key="6">
    <source>
        <dbReference type="ARBA" id="ARBA00022832"/>
    </source>
</evidence>
<name>A0AAD5Z3C5_9POAL</name>
<evidence type="ECO:0000256" key="7">
    <source>
        <dbReference type="ARBA" id="ARBA00023098"/>
    </source>
</evidence>
<dbReference type="GO" id="GO:0005739">
    <property type="term" value="C:mitochondrion"/>
    <property type="evidence" value="ECO:0007669"/>
    <property type="project" value="UniProtKB-ARBA"/>
</dbReference>
<evidence type="ECO:0000256" key="10">
    <source>
        <dbReference type="ARBA" id="ARBA00063067"/>
    </source>
</evidence>
<evidence type="ECO:0000256" key="9">
    <source>
        <dbReference type="ARBA" id="ARBA00057783"/>
    </source>
</evidence>
<dbReference type="AlphaFoldDB" id="A0AAD5Z3C5"/>
<comment type="caution">
    <text evidence="13">The sequence shown here is derived from an EMBL/GenBank/DDBJ whole genome shotgun (WGS) entry which is preliminary data.</text>
</comment>
<dbReference type="GO" id="GO:0000035">
    <property type="term" value="F:acyl binding"/>
    <property type="evidence" value="ECO:0007669"/>
    <property type="project" value="TreeGrafter"/>
</dbReference>
<dbReference type="Proteomes" id="UP001210211">
    <property type="component" value="Unassembled WGS sequence"/>
</dbReference>
<dbReference type="Pfam" id="PF00550">
    <property type="entry name" value="PP-binding"/>
    <property type="match status" value="1"/>
</dbReference>
<dbReference type="InterPro" id="IPR003231">
    <property type="entry name" value="ACP"/>
</dbReference>
<comment type="function">
    <text evidence="9">Carrier of the growing fatty acid chain in fatty acid biosynthesis. May be involved in the synthesis of short and medium chain fatty acids. Accessory and non-catalytic subunit of the mitochondrial membrane respiratory chain NADH dehydrogenase (Complex I), which functions in the transfer of electrons from NADH to the respiratory chain.</text>
</comment>
<accession>A0AAD5Z3C5</accession>
<comment type="pathway">
    <text evidence="1">Lipid metabolism; fatty acid biosynthesis.</text>
</comment>
<reference evidence="13 14" key="1">
    <citation type="journal article" date="2022" name="Cell">
        <title>Repeat-based holocentromeres influence genome architecture and karyotype evolution.</title>
        <authorList>
            <person name="Hofstatter P.G."/>
            <person name="Thangavel G."/>
            <person name="Lux T."/>
            <person name="Neumann P."/>
            <person name="Vondrak T."/>
            <person name="Novak P."/>
            <person name="Zhang M."/>
            <person name="Costa L."/>
            <person name="Castellani M."/>
            <person name="Scott A."/>
            <person name="Toegelov H."/>
            <person name="Fuchs J."/>
            <person name="Mata-Sucre Y."/>
            <person name="Dias Y."/>
            <person name="Vanzela A.L.L."/>
            <person name="Huettel B."/>
            <person name="Almeida C.C.S."/>
            <person name="Simkova H."/>
            <person name="Souza G."/>
            <person name="Pedrosa-Harand A."/>
            <person name="Macas J."/>
            <person name="Mayer K.F.X."/>
            <person name="Houben A."/>
            <person name="Marques A."/>
        </authorList>
    </citation>
    <scope>NUCLEOTIDE SEQUENCE [LARGE SCALE GENOMIC DNA]</scope>
    <source>
        <strain evidence="13">RhyTen1mFocal</strain>
    </source>
</reference>
<evidence type="ECO:0000256" key="5">
    <source>
        <dbReference type="ARBA" id="ARBA00022553"/>
    </source>
</evidence>
<dbReference type="PANTHER" id="PTHR20863">
    <property type="entry name" value="ACYL CARRIER PROTEIN"/>
    <property type="match status" value="1"/>
</dbReference>
<evidence type="ECO:0000313" key="13">
    <source>
        <dbReference type="EMBL" id="KAJ3685599.1"/>
    </source>
</evidence>
<dbReference type="InterPro" id="IPR009081">
    <property type="entry name" value="PP-bd_ACP"/>
</dbReference>
<keyword evidence="7" id="KW-0443">Lipid metabolism</keyword>
<evidence type="ECO:0000256" key="3">
    <source>
        <dbReference type="ARBA" id="ARBA00022450"/>
    </source>
</evidence>
<dbReference type="HAMAP" id="MF_01217">
    <property type="entry name" value="Acyl_carrier"/>
    <property type="match status" value="1"/>
</dbReference>
<dbReference type="InterPro" id="IPR036736">
    <property type="entry name" value="ACP-like_sf"/>
</dbReference>
<dbReference type="Gene3D" id="1.10.1200.10">
    <property type="entry name" value="ACP-like"/>
    <property type="match status" value="1"/>
</dbReference>
<keyword evidence="5" id="KW-0597">Phosphoprotein</keyword>
<feature type="domain" description="Carrier" evidence="12">
    <location>
        <begin position="60"/>
        <end position="135"/>
    </location>
</feature>
<dbReference type="NCBIfam" id="TIGR00517">
    <property type="entry name" value="acyl_carrier"/>
    <property type="match status" value="1"/>
</dbReference>
<protein>
    <recommendedName>
        <fullName evidence="11">Acyl carrier protein</fullName>
    </recommendedName>
</protein>
<dbReference type="FunFam" id="1.10.1200.10:FF:000003">
    <property type="entry name" value="Acyl carrier protein"/>
    <property type="match status" value="1"/>
</dbReference>
<evidence type="ECO:0000313" key="14">
    <source>
        <dbReference type="Proteomes" id="UP001210211"/>
    </source>
</evidence>
<organism evidence="13 14">
    <name type="scientific">Rhynchospora tenuis</name>
    <dbReference type="NCBI Taxonomy" id="198213"/>
    <lineage>
        <taxon>Eukaryota</taxon>
        <taxon>Viridiplantae</taxon>
        <taxon>Streptophyta</taxon>
        <taxon>Embryophyta</taxon>
        <taxon>Tracheophyta</taxon>
        <taxon>Spermatophyta</taxon>
        <taxon>Magnoliopsida</taxon>
        <taxon>Liliopsida</taxon>
        <taxon>Poales</taxon>
        <taxon>Cyperaceae</taxon>
        <taxon>Cyperoideae</taxon>
        <taxon>Rhynchosporeae</taxon>
        <taxon>Rhynchospora</taxon>
    </lineage>
</organism>
<comment type="similarity">
    <text evidence="2">Belongs to the acyl carrier protein (ACP) family.</text>
</comment>
<evidence type="ECO:0000256" key="11">
    <source>
        <dbReference type="RuleBase" id="RU000722"/>
    </source>
</evidence>
<dbReference type="GO" id="GO:0000036">
    <property type="term" value="F:acyl carrier activity"/>
    <property type="evidence" value="ECO:0007669"/>
    <property type="project" value="TreeGrafter"/>
</dbReference>
<evidence type="ECO:0000256" key="8">
    <source>
        <dbReference type="ARBA" id="ARBA00023160"/>
    </source>
</evidence>
<dbReference type="PROSITE" id="PS50075">
    <property type="entry name" value="CARRIER"/>
    <property type="match status" value="1"/>
</dbReference>
<evidence type="ECO:0000256" key="4">
    <source>
        <dbReference type="ARBA" id="ARBA00022516"/>
    </source>
</evidence>
<comment type="subunit">
    <text evidence="10">Complex I is composed of at least 49 different subunits.</text>
</comment>
<keyword evidence="14" id="KW-1185">Reference proteome</keyword>
<keyword evidence="8 11" id="KW-0275">Fatty acid biosynthesis</keyword>
<sequence>MSRLSRLTCDMQHIIRATGLRHVRLSCYAQPGALPASGSDASLYRVSRIMLMSTESTSSEQLTTRVIELVKKYDKIDAEKVTENADFAKDLSLDSLDRVELVMAIEQEFSIEIPDNEADKLSCCADVVSYIRSQSQSDTSSAS</sequence>
<evidence type="ECO:0000256" key="2">
    <source>
        <dbReference type="ARBA" id="ARBA00010930"/>
    </source>
</evidence>
<proteinExistence type="inferred from homology"/>
<gene>
    <name evidence="13" type="ORF">LUZ61_014763</name>
</gene>
<keyword evidence="4 11" id="KW-0444">Lipid biosynthesis</keyword>
<dbReference type="PANTHER" id="PTHR20863:SF60">
    <property type="entry name" value="ACYL CARRIER PROTEIN 3, MITOCHONDRIAL"/>
    <property type="match status" value="1"/>
</dbReference>
<evidence type="ECO:0000256" key="1">
    <source>
        <dbReference type="ARBA" id="ARBA00005194"/>
    </source>
</evidence>
<dbReference type="NCBIfam" id="NF002148">
    <property type="entry name" value="PRK00982.1-2"/>
    <property type="match status" value="1"/>
</dbReference>
<dbReference type="EMBL" id="JAMRDG010000002">
    <property type="protein sequence ID" value="KAJ3685599.1"/>
    <property type="molecule type" value="Genomic_DNA"/>
</dbReference>
<keyword evidence="6" id="KW-0276">Fatty acid metabolism</keyword>
<keyword evidence="3 11" id="KW-0596">Phosphopantetheine</keyword>
<evidence type="ECO:0000259" key="12">
    <source>
        <dbReference type="PROSITE" id="PS50075"/>
    </source>
</evidence>